<dbReference type="RefSeq" id="WP_111971854.1">
    <property type="nucleotide sequence ID" value="NZ_UAVS01000001.1"/>
</dbReference>
<accession>A0A2X2SH46</accession>
<reference evidence="1 2" key="1">
    <citation type="submission" date="2018-06" db="EMBL/GenBank/DDBJ databases">
        <authorList>
            <consortium name="Pathogen Informatics"/>
            <person name="Doyle S."/>
        </authorList>
    </citation>
    <scope>NUCLEOTIDE SEQUENCE [LARGE SCALE GENOMIC DNA]</scope>
    <source>
        <strain evidence="1 2">NCTC11545</strain>
    </source>
</reference>
<organism evidence="1 2">
    <name type="scientific">Capnocytophaga ochracea</name>
    <dbReference type="NCBI Taxonomy" id="1018"/>
    <lineage>
        <taxon>Bacteria</taxon>
        <taxon>Pseudomonadati</taxon>
        <taxon>Bacteroidota</taxon>
        <taxon>Flavobacteriia</taxon>
        <taxon>Flavobacteriales</taxon>
        <taxon>Flavobacteriaceae</taxon>
        <taxon>Capnocytophaga</taxon>
    </lineage>
</organism>
<sequence>MFKSSKQAQSVNNSSAAQSQKFATLLRSIKPADDLLDYKLKHLIEVLRDSLDSLHDGINEDEPRAYLLNQSNKTMALFEMLVGLLPEDSDYFQSVTLVCDELLTKKSA</sequence>
<gene>
    <name evidence="1" type="ORF">NCTC11545_00042</name>
</gene>
<name>A0A2X2SH46_CAPOC</name>
<dbReference type="AlphaFoldDB" id="A0A2X2SH46"/>
<evidence type="ECO:0000313" key="2">
    <source>
        <dbReference type="Proteomes" id="UP000250169"/>
    </source>
</evidence>
<dbReference type="Proteomes" id="UP000250169">
    <property type="component" value="Unassembled WGS sequence"/>
</dbReference>
<protein>
    <submittedName>
        <fullName evidence="1">Uncharacterized protein</fullName>
    </submittedName>
</protein>
<evidence type="ECO:0000313" key="1">
    <source>
        <dbReference type="EMBL" id="SQA92482.1"/>
    </source>
</evidence>
<proteinExistence type="predicted"/>
<dbReference type="EMBL" id="UAVS01000001">
    <property type="protein sequence ID" value="SQA92482.1"/>
    <property type="molecule type" value="Genomic_DNA"/>
</dbReference>